<name>A0AA36MRJ2_9DINO</name>
<dbReference type="EMBL" id="CAUJNA010000962">
    <property type="protein sequence ID" value="CAJ1382950.1"/>
    <property type="molecule type" value="Genomic_DNA"/>
</dbReference>
<gene>
    <name evidence="1" type="ORF">EVOR1521_LOCUS10195</name>
</gene>
<dbReference type="Proteomes" id="UP001178507">
    <property type="component" value="Unassembled WGS sequence"/>
</dbReference>
<sequence length="194" mass="21304">ELMITLLNDNRSSGLSAAHAEPGVGKSIATALALQKCVEQSEAPFYRWSKEQAQKYLKTMTTLTKGVEEVLKMSEVPDKFGGWRPVSIKEYLRTGSAATQIKPVWVRQLEQDDEKFVQIGSSFKVQGELADVDDVKEAIAQKKPNTVSCDADEIDIYSQKEGGWVREDEEAAVNRGKSRADCYGFTLPGAAGVA</sequence>
<keyword evidence="2" id="KW-1185">Reference proteome</keyword>
<comment type="caution">
    <text evidence="1">The sequence shown here is derived from an EMBL/GenBank/DDBJ whole genome shotgun (WGS) entry which is preliminary data.</text>
</comment>
<organism evidence="1 2">
    <name type="scientific">Effrenium voratum</name>
    <dbReference type="NCBI Taxonomy" id="2562239"/>
    <lineage>
        <taxon>Eukaryota</taxon>
        <taxon>Sar</taxon>
        <taxon>Alveolata</taxon>
        <taxon>Dinophyceae</taxon>
        <taxon>Suessiales</taxon>
        <taxon>Symbiodiniaceae</taxon>
        <taxon>Effrenium</taxon>
    </lineage>
</organism>
<feature type="non-terminal residue" evidence="1">
    <location>
        <position position="1"/>
    </location>
</feature>
<accession>A0AA36MRJ2</accession>
<reference evidence="1" key="1">
    <citation type="submission" date="2023-08" db="EMBL/GenBank/DDBJ databases">
        <authorList>
            <person name="Chen Y."/>
            <person name="Shah S."/>
            <person name="Dougan E. K."/>
            <person name="Thang M."/>
            <person name="Chan C."/>
        </authorList>
    </citation>
    <scope>NUCLEOTIDE SEQUENCE</scope>
</reference>
<protein>
    <submittedName>
        <fullName evidence="1">Uncharacterized protein</fullName>
    </submittedName>
</protein>
<evidence type="ECO:0000313" key="1">
    <source>
        <dbReference type="EMBL" id="CAJ1382950.1"/>
    </source>
</evidence>
<evidence type="ECO:0000313" key="2">
    <source>
        <dbReference type="Proteomes" id="UP001178507"/>
    </source>
</evidence>
<dbReference type="AlphaFoldDB" id="A0AA36MRJ2"/>
<proteinExistence type="predicted"/>